<dbReference type="AlphaFoldDB" id="A0A0J6S9V7"/>
<protein>
    <recommendedName>
        <fullName evidence="3">Heme oxygenase</fullName>
    </recommendedName>
</protein>
<dbReference type="InterPro" id="IPR016053">
    <property type="entry name" value="Haem_Oase-like"/>
</dbReference>
<gene>
    <name evidence="1" type="ORF">VQ03_28840</name>
</gene>
<reference evidence="1 2" key="1">
    <citation type="submission" date="2015-03" db="EMBL/GenBank/DDBJ databases">
        <title>Genome sequencing of Methylobacterium tarhaniae DSM 25844.</title>
        <authorList>
            <person name="Chaudhry V."/>
            <person name="Patil P.B."/>
        </authorList>
    </citation>
    <scope>NUCLEOTIDE SEQUENCE [LARGE SCALE GENOMIC DNA]</scope>
    <source>
        <strain evidence="1 2">DSM 25844</strain>
    </source>
</reference>
<dbReference type="OrthoDB" id="9149607at2"/>
<dbReference type="InterPro" id="IPR016084">
    <property type="entry name" value="Haem_Oase-like_multi-hlx"/>
</dbReference>
<dbReference type="GO" id="GO:0006788">
    <property type="term" value="P:heme oxidation"/>
    <property type="evidence" value="ECO:0007669"/>
    <property type="project" value="InterPro"/>
</dbReference>
<dbReference type="GO" id="GO:0004392">
    <property type="term" value="F:heme oxygenase (decyclizing) activity"/>
    <property type="evidence" value="ECO:0007669"/>
    <property type="project" value="InterPro"/>
</dbReference>
<evidence type="ECO:0000313" key="2">
    <source>
        <dbReference type="Proteomes" id="UP000036449"/>
    </source>
</evidence>
<keyword evidence="2" id="KW-1185">Reference proteome</keyword>
<accession>A0A0J6S9V7</accession>
<dbReference type="Pfam" id="PF01126">
    <property type="entry name" value="Heme_oxygenase"/>
    <property type="match status" value="1"/>
</dbReference>
<dbReference type="Proteomes" id="UP000036449">
    <property type="component" value="Unassembled WGS sequence"/>
</dbReference>
<evidence type="ECO:0000313" key="1">
    <source>
        <dbReference type="EMBL" id="KMO30158.1"/>
    </source>
</evidence>
<dbReference type="Gene3D" id="1.20.910.10">
    <property type="entry name" value="Heme oxygenase-like"/>
    <property type="match status" value="1"/>
</dbReference>
<organism evidence="1 2">
    <name type="scientific">Methylobacterium tarhaniae</name>
    <dbReference type="NCBI Taxonomy" id="1187852"/>
    <lineage>
        <taxon>Bacteria</taxon>
        <taxon>Pseudomonadati</taxon>
        <taxon>Pseudomonadota</taxon>
        <taxon>Alphaproteobacteria</taxon>
        <taxon>Hyphomicrobiales</taxon>
        <taxon>Methylobacteriaceae</taxon>
        <taxon>Methylobacterium</taxon>
    </lineage>
</organism>
<name>A0A0J6S9V7_9HYPH</name>
<comment type="caution">
    <text evidence="1">The sequence shown here is derived from an EMBL/GenBank/DDBJ whole genome shotgun (WGS) entry which is preliminary data.</text>
</comment>
<dbReference type="PATRIC" id="fig|1187852.3.peg.4125"/>
<dbReference type="RefSeq" id="WP_048454348.1">
    <property type="nucleotide sequence ID" value="NZ_LABZ01000282.1"/>
</dbReference>
<dbReference type="CDD" id="cd19166">
    <property type="entry name" value="HemeO-bac"/>
    <property type="match status" value="1"/>
</dbReference>
<dbReference type="EMBL" id="LABZ01000282">
    <property type="protein sequence ID" value="KMO30158.1"/>
    <property type="molecule type" value="Genomic_DNA"/>
</dbReference>
<proteinExistence type="predicted"/>
<evidence type="ECO:0008006" key="3">
    <source>
        <dbReference type="Google" id="ProtNLM"/>
    </source>
</evidence>
<dbReference type="SUPFAM" id="SSF48613">
    <property type="entry name" value="Heme oxygenase-like"/>
    <property type="match status" value="1"/>
</dbReference>
<sequence length="211" mass="22939">MSDILERLRAETREAHEAIERDLAWENRVATLAGYRVLLARFWGFHAVLEPALAAALGDDAFFEPRRRLAHLAADLRVLGLDEGAIQALPRPRLALPRDQAEAFGALYVLEGSTLGGQVIAKHIGRRLGLTAASGCRYYAAHGRDTGTMWKAFRLRLAAEALQGETDALVASAIGTFDAMRLWLCTAPVPALVPFADGEGREPVAKVSQRG</sequence>